<evidence type="ECO:0000313" key="1">
    <source>
        <dbReference type="EMBL" id="VEL41758.1"/>
    </source>
</evidence>
<dbReference type="AlphaFoldDB" id="A0A3S5BB81"/>
<name>A0A3S5BB81_9PLAT</name>
<sequence length="166" mass="18290">MAKLTVDADYDAGETLIVTCEKAPIRRNTLFCEAEEDMETVSVPDRLFAPLSAYSVLSDAPFPLTLPPSPSPHNHPDYSHGDACISEADCTKVADCQNVQPLQPFTRSMDLPPPWQLSWHYLPILDLIAQGLPRLAGSINPFASPLVDILLQLSRQVSCHWSIGLH</sequence>
<comment type="caution">
    <text evidence="1">The sequence shown here is derived from an EMBL/GenBank/DDBJ whole genome shotgun (WGS) entry which is preliminary data.</text>
</comment>
<keyword evidence="2" id="KW-1185">Reference proteome</keyword>
<proteinExistence type="predicted"/>
<dbReference type="Proteomes" id="UP000784294">
    <property type="component" value="Unassembled WGS sequence"/>
</dbReference>
<gene>
    <name evidence="1" type="ORF">PXEA_LOCUS35198</name>
</gene>
<protein>
    <submittedName>
        <fullName evidence="1">Uncharacterized protein</fullName>
    </submittedName>
</protein>
<dbReference type="EMBL" id="CAAALY010270875">
    <property type="protein sequence ID" value="VEL41758.1"/>
    <property type="molecule type" value="Genomic_DNA"/>
</dbReference>
<evidence type="ECO:0000313" key="2">
    <source>
        <dbReference type="Proteomes" id="UP000784294"/>
    </source>
</evidence>
<organism evidence="1 2">
    <name type="scientific">Protopolystoma xenopodis</name>
    <dbReference type="NCBI Taxonomy" id="117903"/>
    <lineage>
        <taxon>Eukaryota</taxon>
        <taxon>Metazoa</taxon>
        <taxon>Spiralia</taxon>
        <taxon>Lophotrochozoa</taxon>
        <taxon>Platyhelminthes</taxon>
        <taxon>Monogenea</taxon>
        <taxon>Polyopisthocotylea</taxon>
        <taxon>Polystomatidea</taxon>
        <taxon>Polystomatidae</taxon>
        <taxon>Protopolystoma</taxon>
    </lineage>
</organism>
<accession>A0A3S5BB81</accession>
<reference evidence="1" key="1">
    <citation type="submission" date="2018-11" db="EMBL/GenBank/DDBJ databases">
        <authorList>
            <consortium name="Pathogen Informatics"/>
        </authorList>
    </citation>
    <scope>NUCLEOTIDE SEQUENCE</scope>
</reference>